<feature type="compositionally biased region" description="Polar residues" evidence="1">
    <location>
        <begin position="328"/>
        <end position="350"/>
    </location>
</feature>
<evidence type="ECO:0000313" key="3">
    <source>
        <dbReference type="Proteomes" id="UP001515480"/>
    </source>
</evidence>
<gene>
    <name evidence="2" type="ORF">AB1Y20_019264</name>
</gene>
<evidence type="ECO:0000256" key="1">
    <source>
        <dbReference type="SAM" id="MobiDB-lite"/>
    </source>
</evidence>
<feature type="compositionally biased region" description="Polar residues" evidence="1">
    <location>
        <begin position="310"/>
        <end position="319"/>
    </location>
</feature>
<sequence length="350" mass="39721">MSPSLLAALEHTIRQYQALRDAIAPAVQQLTRRADFEALHELQRVLMDASDQLQLPSELFDEGDRQDATIIHEQYQTCREKLAIYVQWLWMWLQQSQPTAGHDLAKLTATPNAEVLERTQDVLHDVELSMVFLHRQRMALVQHDEDLSAIELRLAPSANGTEGRRDMMIEPVSHIAEPSAKNRRAKADAKDSLPRRDVHALHEWSDAERAADLSLEHWERSALEHQKVAEEMQLLCTRFEAAAREMRSSDANDDASPELSNAVLLQRRLAILQAEQRRRSAETNTCAPHQLGGGRRSMNPRTISREQEPKSNVLTQPVLRTSVERAHQSTGSNAPTRQQLRTSSTPRASR</sequence>
<reference evidence="2 3" key="1">
    <citation type="journal article" date="2024" name="Science">
        <title>Giant polyketide synthase enzymes in the biosynthesis of giant marine polyether toxins.</title>
        <authorList>
            <person name="Fallon T.R."/>
            <person name="Shende V.V."/>
            <person name="Wierzbicki I.H."/>
            <person name="Pendleton A.L."/>
            <person name="Watervoot N.F."/>
            <person name="Auber R.P."/>
            <person name="Gonzalez D.J."/>
            <person name="Wisecaver J.H."/>
            <person name="Moore B.S."/>
        </authorList>
    </citation>
    <scope>NUCLEOTIDE SEQUENCE [LARGE SCALE GENOMIC DNA]</scope>
    <source>
        <strain evidence="2 3">12B1</strain>
    </source>
</reference>
<dbReference type="AlphaFoldDB" id="A0AB34JTW1"/>
<evidence type="ECO:0000313" key="2">
    <source>
        <dbReference type="EMBL" id="KAL1524367.1"/>
    </source>
</evidence>
<dbReference type="EMBL" id="JBGBPQ010000005">
    <property type="protein sequence ID" value="KAL1524367.1"/>
    <property type="molecule type" value="Genomic_DNA"/>
</dbReference>
<protein>
    <submittedName>
        <fullName evidence="2">Uncharacterized protein</fullName>
    </submittedName>
</protein>
<accession>A0AB34JTW1</accession>
<keyword evidence="3" id="KW-1185">Reference proteome</keyword>
<feature type="region of interest" description="Disordered" evidence="1">
    <location>
        <begin position="276"/>
        <end position="350"/>
    </location>
</feature>
<proteinExistence type="predicted"/>
<comment type="caution">
    <text evidence="2">The sequence shown here is derived from an EMBL/GenBank/DDBJ whole genome shotgun (WGS) entry which is preliminary data.</text>
</comment>
<name>A0AB34JTW1_PRYPA</name>
<organism evidence="2 3">
    <name type="scientific">Prymnesium parvum</name>
    <name type="common">Toxic golden alga</name>
    <dbReference type="NCBI Taxonomy" id="97485"/>
    <lineage>
        <taxon>Eukaryota</taxon>
        <taxon>Haptista</taxon>
        <taxon>Haptophyta</taxon>
        <taxon>Prymnesiophyceae</taxon>
        <taxon>Prymnesiales</taxon>
        <taxon>Prymnesiaceae</taxon>
        <taxon>Prymnesium</taxon>
    </lineage>
</organism>
<dbReference type="Proteomes" id="UP001515480">
    <property type="component" value="Unassembled WGS sequence"/>
</dbReference>